<dbReference type="SUPFAM" id="SSF50494">
    <property type="entry name" value="Trypsin-like serine proteases"/>
    <property type="match status" value="1"/>
</dbReference>
<sequence>MAESLLLAVTRITTMKGDKILSEATGFYFTRDGVVFLITNKHVVRDEPTSHQPDRLLIDLHPDSQNLAKLTQFTLPLYQEGRPLWKEASDRTSEVDIVAIPLDVSRFPENCEYVCFEMEHISENLDHVEIGASLLIPGFPLGFHDELHHLPVARHAIVASSFGLRFKGMGYFLSDGRTHRGCSGAPVVTQMVSDPKHKLPWRLLGVHSSRFDVRRDIRADEALGLNSAWYSDIILKMTDPEKMEEKNKDTTSGGE</sequence>
<dbReference type="Pfam" id="PF13365">
    <property type="entry name" value="Trypsin_2"/>
    <property type="match status" value="1"/>
</dbReference>
<accession>A0A5C5XHU3</accession>
<dbReference type="AlphaFoldDB" id="A0A5C5XHU3"/>
<name>A0A5C5XHU3_9PLAN</name>
<evidence type="ECO:0000313" key="2">
    <source>
        <dbReference type="Proteomes" id="UP000316095"/>
    </source>
</evidence>
<dbReference type="Gene3D" id="2.40.10.120">
    <property type="match status" value="1"/>
</dbReference>
<gene>
    <name evidence="1" type="ORF">Pan54_32820</name>
</gene>
<evidence type="ECO:0000313" key="1">
    <source>
        <dbReference type="EMBL" id="TWT62540.1"/>
    </source>
</evidence>
<reference evidence="1 2" key="1">
    <citation type="submission" date="2019-02" db="EMBL/GenBank/DDBJ databases">
        <title>Deep-cultivation of Planctomycetes and their phenomic and genomic characterization uncovers novel biology.</title>
        <authorList>
            <person name="Wiegand S."/>
            <person name="Jogler M."/>
            <person name="Boedeker C."/>
            <person name="Pinto D."/>
            <person name="Vollmers J."/>
            <person name="Rivas-Marin E."/>
            <person name="Kohn T."/>
            <person name="Peeters S.H."/>
            <person name="Heuer A."/>
            <person name="Rast P."/>
            <person name="Oberbeckmann S."/>
            <person name="Bunk B."/>
            <person name="Jeske O."/>
            <person name="Meyerdierks A."/>
            <person name="Storesund J.E."/>
            <person name="Kallscheuer N."/>
            <person name="Luecker S."/>
            <person name="Lage O.M."/>
            <person name="Pohl T."/>
            <person name="Merkel B.J."/>
            <person name="Hornburger P."/>
            <person name="Mueller R.-W."/>
            <person name="Bruemmer F."/>
            <person name="Labrenz M."/>
            <person name="Spormann A.M."/>
            <person name="Op Den Camp H."/>
            <person name="Overmann J."/>
            <person name="Amann R."/>
            <person name="Jetten M.S.M."/>
            <person name="Mascher T."/>
            <person name="Medema M.H."/>
            <person name="Devos D.P."/>
            <person name="Kaster A.-K."/>
            <person name="Ovreas L."/>
            <person name="Rohde M."/>
            <person name="Galperin M.Y."/>
            <person name="Jogler C."/>
        </authorList>
    </citation>
    <scope>NUCLEOTIDE SEQUENCE [LARGE SCALE GENOMIC DNA]</scope>
    <source>
        <strain evidence="1 2">Pan54</strain>
    </source>
</reference>
<dbReference type="InterPro" id="IPR009003">
    <property type="entry name" value="Peptidase_S1_PA"/>
</dbReference>
<protein>
    <recommendedName>
        <fullName evidence="3">Trypsin</fullName>
    </recommendedName>
</protein>
<dbReference type="RefSeq" id="WP_146504385.1">
    <property type="nucleotide sequence ID" value="NZ_SJPG01000001.1"/>
</dbReference>
<comment type="caution">
    <text evidence="1">The sequence shown here is derived from an EMBL/GenBank/DDBJ whole genome shotgun (WGS) entry which is preliminary data.</text>
</comment>
<keyword evidence="2" id="KW-1185">Reference proteome</keyword>
<dbReference type="Proteomes" id="UP000316095">
    <property type="component" value="Unassembled WGS sequence"/>
</dbReference>
<organism evidence="1 2">
    <name type="scientific">Rubinisphaera italica</name>
    <dbReference type="NCBI Taxonomy" id="2527969"/>
    <lineage>
        <taxon>Bacteria</taxon>
        <taxon>Pseudomonadati</taxon>
        <taxon>Planctomycetota</taxon>
        <taxon>Planctomycetia</taxon>
        <taxon>Planctomycetales</taxon>
        <taxon>Planctomycetaceae</taxon>
        <taxon>Rubinisphaera</taxon>
    </lineage>
</organism>
<proteinExistence type="predicted"/>
<evidence type="ECO:0008006" key="3">
    <source>
        <dbReference type="Google" id="ProtNLM"/>
    </source>
</evidence>
<dbReference type="OrthoDB" id="7191282at2"/>
<dbReference type="EMBL" id="SJPG01000001">
    <property type="protein sequence ID" value="TWT62540.1"/>
    <property type="molecule type" value="Genomic_DNA"/>
</dbReference>